<protein>
    <submittedName>
        <fullName evidence="2">Uncharacterized protein</fullName>
    </submittedName>
</protein>
<accession>A1WGU3</accession>
<reference evidence="3" key="1">
    <citation type="submission" date="2006-12" db="EMBL/GenBank/DDBJ databases">
        <title>Complete sequence of chromosome 1 of Verminephrobacter eiseniae EF01-2.</title>
        <authorList>
            <person name="Copeland A."/>
            <person name="Lucas S."/>
            <person name="Lapidus A."/>
            <person name="Barry K."/>
            <person name="Detter J.C."/>
            <person name="Glavina del Rio T."/>
            <person name="Dalin E."/>
            <person name="Tice H."/>
            <person name="Pitluck S."/>
            <person name="Chertkov O."/>
            <person name="Brettin T."/>
            <person name="Bruce D."/>
            <person name="Han C."/>
            <person name="Tapia R."/>
            <person name="Gilna P."/>
            <person name="Schmutz J."/>
            <person name="Larimer F."/>
            <person name="Land M."/>
            <person name="Hauser L."/>
            <person name="Kyrpides N."/>
            <person name="Kim E."/>
            <person name="Stahl D."/>
            <person name="Richardson P."/>
        </authorList>
    </citation>
    <scope>NUCLEOTIDE SEQUENCE [LARGE SCALE GENOMIC DNA]</scope>
    <source>
        <strain evidence="3">EF01-2</strain>
    </source>
</reference>
<keyword evidence="3" id="KW-1185">Reference proteome</keyword>
<proteinExistence type="predicted"/>
<dbReference type="STRING" id="391735.Veis_1074"/>
<dbReference type="EMBL" id="CP000542">
    <property type="protein sequence ID" value="ABM56850.1"/>
    <property type="molecule type" value="Genomic_DNA"/>
</dbReference>
<gene>
    <name evidence="2" type="ordered locus">Veis_1074</name>
</gene>
<evidence type="ECO:0000313" key="2">
    <source>
        <dbReference type="EMBL" id="ABM56850.1"/>
    </source>
</evidence>
<dbReference type="KEGG" id="vei:Veis_1074"/>
<feature type="region of interest" description="Disordered" evidence="1">
    <location>
        <begin position="1"/>
        <end position="38"/>
    </location>
</feature>
<sequence>MEPNARRWLTAMPRRRTGGAARRQRRHAQDHTGQDKAIFAARHASYTRTRALHSTRWSGATRNGLPIEAVALNSERDPVVEMHTSAQDIQSAAA</sequence>
<organism evidence="2 3">
    <name type="scientific">Verminephrobacter eiseniae (strain EF01-2)</name>
    <dbReference type="NCBI Taxonomy" id="391735"/>
    <lineage>
        <taxon>Bacteria</taxon>
        <taxon>Pseudomonadati</taxon>
        <taxon>Pseudomonadota</taxon>
        <taxon>Betaproteobacteria</taxon>
        <taxon>Burkholderiales</taxon>
        <taxon>Comamonadaceae</taxon>
        <taxon>Verminephrobacter</taxon>
    </lineage>
</organism>
<name>A1WGU3_VEREI</name>
<feature type="compositionally biased region" description="Basic residues" evidence="1">
    <location>
        <begin position="13"/>
        <end position="26"/>
    </location>
</feature>
<evidence type="ECO:0000256" key="1">
    <source>
        <dbReference type="SAM" id="MobiDB-lite"/>
    </source>
</evidence>
<dbReference type="Proteomes" id="UP000000374">
    <property type="component" value="Chromosome"/>
</dbReference>
<dbReference type="HOGENOM" id="CLU_2385303_0_0_4"/>
<dbReference type="eggNOG" id="COG2801">
    <property type="taxonomic scope" value="Bacteria"/>
</dbReference>
<evidence type="ECO:0000313" key="3">
    <source>
        <dbReference type="Proteomes" id="UP000000374"/>
    </source>
</evidence>
<dbReference type="AlphaFoldDB" id="A1WGU3"/>